<feature type="transmembrane region" description="Helical" evidence="7">
    <location>
        <begin position="794"/>
        <end position="817"/>
    </location>
</feature>
<evidence type="ECO:0000256" key="7">
    <source>
        <dbReference type="SAM" id="Phobius"/>
    </source>
</evidence>
<dbReference type="Gene3D" id="1.20.1640.10">
    <property type="entry name" value="Multidrug efflux transporter AcrB transmembrane domain"/>
    <property type="match status" value="2"/>
</dbReference>
<feature type="transmembrane region" description="Helical" evidence="7">
    <location>
        <begin position="313"/>
        <end position="337"/>
    </location>
</feature>
<evidence type="ECO:0000256" key="4">
    <source>
        <dbReference type="ARBA" id="ARBA00022989"/>
    </source>
</evidence>
<evidence type="ECO:0000313" key="9">
    <source>
        <dbReference type="EMBL" id="KAK0405034.1"/>
    </source>
</evidence>
<keyword evidence="10" id="KW-1185">Reference proteome</keyword>
<dbReference type="InterPro" id="IPR051697">
    <property type="entry name" value="Patched_domain-protein"/>
</dbReference>
<dbReference type="Proteomes" id="UP001175271">
    <property type="component" value="Unassembled WGS sequence"/>
</dbReference>
<dbReference type="InterPro" id="IPR000731">
    <property type="entry name" value="SSD"/>
</dbReference>
<feature type="transmembrane region" description="Helical" evidence="7">
    <location>
        <begin position="357"/>
        <end position="382"/>
    </location>
</feature>
<dbReference type="GO" id="GO:0006897">
    <property type="term" value="P:endocytosis"/>
    <property type="evidence" value="ECO:0007669"/>
    <property type="project" value="TreeGrafter"/>
</dbReference>
<feature type="transmembrane region" description="Helical" evidence="7">
    <location>
        <begin position="724"/>
        <end position="743"/>
    </location>
</feature>
<keyword evidence="3 7" id="KW-0812">Transmembrane</keyword>
<dbReference type="Pfam" id="PF02460">
    <property type="entry name" value="Patched"/>
    <property type="match status" value="1"/>
</dbReference>
<sequence>MGAKALGSCFSLLGFQIASFKKTSVAIALLLWIVALVGLILRANVTAGFESGFVRADAPSNDEVRAHRHFFGDKGKPWYMVVFAIARGDGNMVAEEEYDEMRVFYRDITEVLSITVPYHNSTVVYKDLCGIFCDFNDLFFRLMNMLWLSELRYPVAKIFGYDANIGKFIFDREVDEDGVVTSAKMVALYFTTFVNSTLMGDRLVSFERELKEIIAMHNANSSHKVEFLVHGAETVKNEVIRGAKMMAPIYIIGGATCFVLALASVFVSSKLYDQLNAKKAAVFVAALLVPAMAATASLGTMCALGLALNMPILLSPFLVVAFAVGLNDAFLLSTTWMRLSSFSTVQEHSFEKRLGLVFERVGSTVVLKSFVNALGFGVAMALTVPEIKLLCLSIALQAVFELFFQFFFFAPILALSGQDKYESYEKPGQKEHPEKAFRHGFEKAFLNGYCSFLTTPWSLFLAVLVLSIGYLAPSIHGVQSLRSEMDGRWLLPPDSRSMLGVDIMSDTIWPDQLSILYIIRRPPNFEDPIQYTKFKAMVADIEAMEQTVGHETNMMWLIDYLKSTGVSGGLQAVDSVNMSSFKTFITTDPYQAWQTGVRFSFDEERKPSIKQMLFMVTYNGTHTMTDKLRLLTACRQMVQKYPEFDVKPFDTDSDMVDVIAEIPRSIKVVSASVIGATGIAFFAISLNFTASLLTMAASASLFLGVAGFLPYWNVEIDPLSMGGIIITPAFCVTFCAPLILHFLKHSSTTNNSTRLRETFKHIGLPSLQASLCILVVLLPVLFAPIVIYANIAKAVTLVVLFGILHGFFIVPTLLVALPRCLLGTNCCCELNQDE</sequence>
<keyword evidence="6" id="KW-0325">Glycoprotein</keyword>
<dbReference type="GO" id="GO:0030659">
    <property type="term" value="C:cytoplasmic vesicle membrane"/>
    <property type="evidence" value="ECO:0007669"/>
    <property type="project" value="TreeGrafter"/>
</dbReference>
<dbReference type="EMBL" id="JAUCMV010000004">
    <property type="protein sequence ID" value="KAK0405034.1"/>
    <property type="molecule type" value="Genomic_DNA"/>
</dbReference>
<evidence type="ECO:0000313" key="10">
    <source>
        <dbReference type="Proteomes" id="UP001175271"/>
    </source>
</evidence>
<evidence type="ECO:0000256" key="1">
    <source>
        <dbReference type="ARBA" id="ARBA00004141"/>
    </source>
</evidence>
<reference evidence="9" key="1">
    <citation type="submission" date="2023-06" db="EMBL/GenBank/DDBJ databases">
        <title>Genomic analysis of the entomopathogenic nematode Steinernema hermaphroditum.</title>
        <authorList>
            <person name="Schwarz E.M."/>
            <person name="Heppert J.K."/>
            <person name="Baniya A."/>
            <person name="Schwartz H.T."/>
            <person name="Tan C.-H."/>
            <person name="Antoshechkin I."/>
            <person name="Sternberg P.W."/>
            <person name="Goodrich-Blair H."/>
            <person name="Dillman A.R."/>
        </authorList>
    </citation>
    <scope>NUCLEOTIDE SEQUENCE</scope>
    <source>
        <strain evidence="9">PS9179</strain>
        <tissue evidence="9">Whole animal</tissue>
    </source>
</reference>
<dbReference type="InterPro" id="IPR003392">
    <property type="entry name" value="PTHD_SSD"/>
</dbReference>
<keyword evidence="5 7" id="KW-0472">Membrane</keyword>
<feature type="transmembrane region" description="Helical" evidence="7">
    <location>
        <begin position="389"/>
        <end position="414"/>
    </location>
</feature>
<feature type="transmembrane region" description="Helical" evidence="7">
    <location>
        <begin position="457"/>
        <end position="478"/>
    </location>
</feature>
<feature type="transmembrane region" description="Helical" evidence="7">
    <location>
        <begin position="692"/>
        <end position="712"/>
    </location>
</feature>
<gene>
    <name evidence="9" type="ORF">QR680_017771</name>
</gene>
<comment type="caution">
    <text evidence="9">The sequence shown here is derived from an EMBL/GenBank/DDBJ whole genome shotgun (WGS) entry which is preliminary data.</text>
</comment>
<dbReference type="PROSITE" id="PS50156">
    <property type="entry name" value="SSD"/>
    <property type="match status" value="1"/>
</dbReference>
<feature type="transmembrane region" description="Helical" evidence="7">
    <location>
        <begin position="29"/>
        <end position="45"/>
    </location>
</feature>
<feature type="transmembrane region" description="Helical" evidence="7">
    <location>
        <begin position="249"/>
        <end position="268"/>
    </location>
</feature>
<dbReference type="GO" id="GO:0018996">
    <property type="term" value="P:molting cycle, collagen and cuticulin-based cuticle"/>
    <property type="evidence" value="ECO:0007669"/>
    <property type="project" value="TreeGrafter"/>
</dbReference>
<feature type="domain" description="SSD" evidence="8">
    <location>
        <begin position="250"/>
        <end position="415"/>
    </location>
</feature>
<proteinExistence type="inferred from homology"/>
<dbReference type="PANTHER" id="PTHR10796:SF189">
    <property type="entry name" value="SSD DOMAIN-CONTAINING PROTEIN"/>
    <property type="match status" value="1"/>
</dbReference>
<comment type="subcellular location">
    <subcellularLocation>
        <location evidence="1">Membrane</location>
        <topology evidence="1">Multi-pass membrane protein</topology>
    </subcellularLocation>
</comment>
<evidence type="ECO:0000256" key="5">
    <source>
        <dbReference type="ARBA" id="ARBA00023136"/>
    </source>
</evidence>
<feature type="transmembrane region" description="Helical" evidence="7">
    <location>
        <begin position="763"/>
        <end position="787"/>
    </location>
</feature>
<dbReference type="GO" id="GO:0005886">
    <property type="term" value="C:plasma membrane"/>
    <property type="evidence" value="ECO:0007669"/>
    <property type="project" value="TreeGrafter"/>
</dbReference>
<keyword evidence="4 7" id="KW-1133">Transmembrane helix</keyword>
<evidence type="ECO:0000256" key="2">
    <source>
        <dbReference type="ARBA" id="ARBA00005585"/>
    </source>
</evidence>
<comment type="similarity">
    <text evidence="2">Belongs to the patched family.</text>
</comment>
<name>A0AA39LPZ2_9BILA</name>
<evidence type="ECO:0000256" key="6">
    <source>
        <dbReference type="ARBA" id="ARBA00023180"/>
    </source>
</evidence>
<organism evidence="9 10">
    <name type="scientific">Steinernema hermaphroditum</name>
    <dbReference type="NCBI Taxonomy" id="289476"/>
    <lineage>
        <taxon>Eukaryota</taxon>
        <taxon>Metazoa</taxon>
        <taxon>Ecdysozoa</taxon>
        <taxon>Nematoda</taxon>
        <taxon>Chromadorea</taxon>
        <taxon>Rhabditida</taxon>
        <taxon>Tylenchina</taxon>
        <taxon>Panagrolaimomorpha</taxon>
        <taxon>Strongyloidoidea</taxon>
        <taxon>Steinernematidae</taxon>
        <taxon>Steinernema</taxon>
    </lineage>
</organism>
<evidence type="ECO:0000259" key="8">
    <source>
        <dbReference type="PROSITE" id="PS50156"/>
    </source>
</evidence>
<dbReference type="AlphaFoldDB" id="A0AA39LPZ2"/>
<dbReference type="PANTHER" id="PTHR10796">
    <property type="entry name" value="PATCHED-RELATED"/>
    <property type="match status" value="1"/>
</dbReference>
<protein>
    <recommendedName>
        <fullName evidence="8">SSD domain-containing protein</fullName>
    </recommendedName>
</protein>
<accession>A0AA39LPZ2</accession>
<evidence type="ECO:0000256" key="3">
    <source>
        <dbReference type="ARBA" id="ARBA00022692"/>
    </source>
</evidence>
<feature type="transmembrane region" description="Helical" evidence="7">
    <location>
        <begin position="280"/>
        <end position="306"/>
    </location>
</feature>
<dbReference type="SUPFAM" id="SSF82866">
    <property type="entry name" value="Multidrug efflux transporter AcrB transmembrane domain"/>
    <property type="match status" value="2"/>
</dbReference>